<dbReference type="STRING" id="1304284.L21TH_2529"/>
<evidence type="ECO:0000313" key="2">
    <source>
        <dbReference type="Proteomes" id="UP000013378"/>
    </source>
</evidence>
<keyword evidence="2" id="KW-1185">Reference proteome</keyword>
<reference evidence="1 2" key="1">
    <citation type="journal article" date="2015" name="Geomicrobiol. J.">
        <title>Caldisalinibacter kiritimatiensis gen. nov., sp. nov., a moderately thermohalophilic thiosulfate-reducing bacterium from a hypersaline microbial mat.</title>
        <authorList>
            <person name="Ben Hania W."/>
            <person name="Joseph M."/>
            <person name="Fiebig A."/>
            <person name="Bunk B."/>
            <person name="Klenk H.-P."/>
            <person name="Fardeau M.-L."/>
            <person name="Spring S."/>
        </authorList>
    </citation>
    <scope>NUCLEOTIDE SEQUENCE [LARGE SCALE GENOMIC DNA]</scope>
    <source>
        <strain evidence="1 2">L21-TH-D2</strain>
    </source>
</reference>
<name>R1CAW6_9FIRM</name>
<proteinExistence type="predicted"/>
<evidence type="ECO:0000313" key="1">
    <source>
        <dbReference type="EMBL" id="EOC99454.1"/>
    </source>
</evidence>
<dbReference type="EMBL" id="ARZA01000273">
    <property type="protein sequence ID" value="EOC99454.1"/>
    <property type="molecule type" value="Genomic_DNA"/>
</dbReference>
<organism evidence="1 2">
    <name type="scientific">Caldisalinibacter kiritimatiensis</name>
    <dbReference type="NCBI Taxonomy" id="1304284"/>
    <lineage>
        <taxon>Bacteria</taxon>
        <taxon>Bacillati</taxon>
        <taxon>Bacillota</taxon>
        <taxon>Tissierellia</taxon>
        <taxon>Tissierellales</taxon>
        <taxon>Thermohalobacteraceae</taxon>
        <taxon>Caldisalinibacter</taxon>
    </lineage>
</organism>
<sequence length="57" mass="6411">MVNLNKVIKDVIIPNTEKIIKNTTPVLNLLSKKFPRNIPPKIGTAIEIPICEIKAKF</sequence>
<dbReference type="AlphaFoldDB" id="R1CAW6"/>
<protein>
    <submittedName>
        <fullName evidence="1">Uncharacterized protein</fullName>
    </submittedName>
</protein>
<comment type="caution">
    <text evidence="1">The sequence shown here is derived from an EMBL/GenBank/DDBJ whole genome shotgun (WGS) entry which is preliminary data.</text>
</comment>
<dbReference type="Proteomes" id="UP000013378">
    <property type="component" value="Unassembled WGS sequence"/>
</dbReference>
<accession>R1CAW6</accession>
<gene>
    <name evidence="1" type="ORF">L21TH_2529</name>
</gene>